<feature type="region of interest" description="Disordered" evidence="1">
    <location>
        <begin position="23"/>
        <end position="50"/>
    </location>
</feature>
<accession>A0AAU8JRW4</accession>
<name>A0AAU8JRW4_9ACTN</name>
<proteinExistence type="predicted"/>
<protein>
    <submittedName>
        <fullName evidence="2">Uncharacterized protein</fullName>
    </submittedName>
</protein>
<organism evidence="2">
    <name type="scientific">Kitasatospora camelliae</name>
    <dbReference type="NCBI Taxonomy" id="3156397"/>
    <lineage>
        <taxon>Bacteria</taxon>
        <taxon>Bacillati</taxon>
        <taxon>Actinomycetota</taxon>
        <taxon>Actinomycetes</taxon>
        <taxon>Kitasatosporales</taxon>
        <taxon>Streptomycetaceae</taxon>
        <taxon>Kitasatospora</taxon>
    </lineage>
</organism>
<dbReference type="RefSeq" id="WP_354638506.1">
    <property type="nucleotide sequence ID" value="NZ_CP159872.1"/>
</dbReference>
<feature type="compositionally biased region" description="Basic and acidic residues" evidence="1">
    <location>
        <begin position="23"/>
        <end position="36"/>
    </location>
</feature>
<dbReference type="KEGG" id="kcm:ABWK59_06165"/>
<evidence type="ECO:0000256" key="1">
    <source>
        <dbReference type="SAM" id="MobiDB-lite"/>
    </source>
</evidence>
<reference evidence="2" key="1">
    <citation type="submission" date="2024-06" db="EMBL/GenBank/DDBJ databases">
        <title>The genome sequences of Kitasatospora sp. strain HUAS MG31.</title>
        <authorList>
            <person name="Mo P."/>
        </authorList>
    </citation>
    <scope>NUCLEOTIDE SEQUENCE</scope>
    <source>
        <strain evidence="2">HUAS MG31</strain>
    </source>
</reference>
<evidence type="ECO:0000313" key="2">
    <source>
        <dbReference type="EMBL" id="XCM78539.1"/>
    </source>
</evidence>
<dbReference type="EMBL" id="CP159872">
    <property type="protein sequence ID" value="XCM78539.1"/>
    <property type="molecule type" value="Genomic_DNA"/>
</dbReference>
<dbReference type="AlphaFoldDB" id="A0AAU8JRW4"/>
<gene>
    <name evidence="2" type="ORF">ABWK59_06165</name>
</gene>
<sequence>MLHYALHKLREADLLREADRQRTLRAAAESRPDPPGRPRLTRVLAPTRAP</sequence>